<keyword evidence="4" id="KW-1185">Reference proteome</keyword>
<evidence type="ECO:0000313" key="4">
    <source>
        <dbReference type="Proteomes" id="UP000007347"/>
    </source>
</evidence>
<keyword evidence="2" id="KW-1133">Transmembrane helix</keyword>
<dbReference type="InterPro" id="IPR052894">
    <property type="entry name" value="AsmA-related"/>
</dbReference>
<keyword evidence="2" id="KW-0812">Transmembrane</keyword>
<evidence type="ECO:0000256" key="2">
    <source>
        <dbReference type="SAM" id="Phobius"/>
    </source>
</evidence>
<feature type="region of interest" description="Disordered" evidence="1">
    <location>
        <begin position="723"/>
        <end position="758"/>
    </location>
</feature>
<dbReference type="GO" id="GO:0005886">
    <property type="term" value="C:plasma membrane"/>
    <property type="evidence" value="ECO:0007669"/>
    <property type="project" value="TreeGrafter"/>
</dbReference>
<dbReference type="KEGG" id="dto:TOL2_C31590"/>
<evidence type="ECO:0000256" key="1">
    <source>
        <dbReference type="SAM" id="MobiDB-lite"/>
    </source>
</evidence>
<evidence type="ECO:0000313" key="3">
    <source>
        <dbReference type="EMBL" id="CCK81317.1"/>
    </source>
</evidence>
<dbReference type="HOGENOM" id="CLU_005680_1_0_7"/>
<proteinExistence type="predicted"/>
<organism evidence="3 4">
    <name type="scientific">Desulfobacula toluolica (strain DSM 7467 / Tol2)</name>
    <dbReference type="NCBI Taxonomy" id="651182"/>
    <lineage>
        <taxon>Bacteria</taxon>
        <taxon>Pseudomonadati</taxon>
        <taxon>Thermodesulfobacteriota</taxon>
        <taxon>Desulfobacteria</taxon>
        <taxon>Desulfobacterales</taxon>
        <taxon>Desulfobacteraceae</taxon>
        <taxon>Desulfobacula</taxon>
    </lineage>
</organism>
<dbReference type="Gene3D" id="3.30.1330.60">
    <property type="entry name" value="OmpA-like domain"/>
    <property type="match status" value="1"/>
</dbReference>
<reference evidence="3 4" key="1">
    <citation type="journal article" date="2013" name="Environ. Microbiol.">
        <title>Complete genome, catabolic sub-proteomes and key-metabolites of Desulfobacula toluolica Tol2, a marine, aromatic compound-degrading, sulfate-reducing bacterium.</title>
        <authorList>
            <person name="Wohlbrand L."/>
            <person name="Jacob J.H."/>
            <person name="Kube M."/>
            <person name="Mussmann M."/>
            <person name="Jarling R."/>
            <person name="Beck A."/>
            <person name="Amann R."/>
            <person name="Wilkes H."/>
            <person name="Reinhardt R."/>
            <person name="Rabus R."/>
        </authorList>
    </citation>
    <scope>NUCLEOTIDE SEQUENCE [LARGE SCALE GENOMIC DNA]</scope>
    <source>
        <strain evidence="4">DSM 7467 / Tol2</strain>
    </source>
</reference>
<gene>
    <name evidence="3" type="ordered locus">TOL2_C31590</name>
</gene>
<dbReference type="Proteomes" id="UP000007347">
    <property type="component" value="Chromosome"/>
</dbReference>
<keyword evidence="2" id="KW-0472">Membrane</keyword>
<dbReference type="OrthoDB" id="9757969at2"/>
<sequence length="1150" mass="127630">MTMKALFLRKTSLIPVAVILLYTLVGFFLLPIVGKNILMNKLSTLLNREVFIEKIFINPYTFTSTIDVLIVKEKNKAATENNKDVFFSADKISADLSFFSLFAFTLGISDISLESPYVSIVQNQDGSFNFSDLLNSGKQDETLSKEKDKNKDKNDDQKSAGELINFVLKNVNIVQGEIRFKDKANDVSHLMENFSLSLPLLSSRQKNRHEKSKLDIGFTLNQSKTDIHVESTPFAEDLATQVDIRTLDIDLIHYLSYLSMPENIRLKKMDLNLDLNLDFHAAYSKADSKNSLVVQGTINALNAIVNGGVEEEIIKIPLLTIDISPSDVLANQLNISKILMATPQLNVNRDKTGKINLLDYLSKDNENLKEEKKEDKKTANAGHNFFSLNLEDFEIKDAAVSFQDFSTETAVKCTMNLLAGAKVSQKSNTLNMTINTPEFSMQSLVFSDQQSKEEMINIPEFKIKGAVIDVGNKKIDTGTITARNGNILLKRDKDGQINIIKSVMPVQESRQPANTAGKTTAVSSGEKESLWDVTMNSFDATGFAVQFNDLTNTDPVKIDLSNISINAADLKTQGEQKGLVAVQMDWGREGRISIKGNAVPSMLSAGLDVNLKKIDIKSLQPYFTNFVRVLVTDGHLNTKGTLDLDMSGTRNNNITFAGETSLTNFICLDKQTATDFFKCNSLYFSGLDVSLFPVKVTVKDISLTDFYSRIIVSNAGEINLNTIFKQDTPEDHGKGQTSKQESKQENKQKTAASETPQIRVDSITLQGGDISFSDYLTQPNFTAGMKQIAGSVTGLSSDEQSRAKLSLKGLHGNSSPLDIAGTINPLAAKKFADINISFKDIELVNFTPYSSRYLGYKIEKGKLILDLEYTIDGSTLKSENRVQFDNFFLGERVESKDATSLPVGLAISLLKNRDGRINLDLPVSGQLDDPEFKIGSIVLKMISNLILKVVTSPFSIIGAMFGGGEDLGFVEFEYGDSAINPSDYEKLDKLAQILQEKTSINLEIQGIYDNIRDAEVLRKKGFEDLIKAEKIKELSASGSDTGTLKDVVILKEDLQYYIDMAYAVAQFPKPRDEAGNEKEIGIEEKTKLLMTNINVGKDDLRLLSMNRSENIKAYLLSTGKVEKQRIFLLEPMENKSSNTDRTSEVKFLLK</sequence>
<feature type="compositionally biased region" description="Basic and acidic residues" evidence="1">
    <location>
        <begin position="727"/>
        <end position="748"/>
    </location>
</feature>
<protein>
    <submittedName>
        <fullName evidence="3">Conserved uncharacterized protein, DUF748</fullName>
    </submittedName>
</protein>
<dbReference type="PATRIC" id="fig|651182.5.peg.3731"/>
<dbReference type="Pfam" id="PF05359">
    <property type="entry name" value="DUF748"/>
    <property type="match status" value="1"/>
</dbReference>
<dbReference type="GO" id="GO:0090313">
    <property type="term" value="P:regulation of protein targeting to membrane"/>
    <property type="evidence" value="ECO:0007669"/>
    <property type="project" value="TreeGrafter"/>
</dbReference>
<name>K0NQV8_DESTT</name>
<dbReference type="InterPro" id="IPR036737">
    <property type="entry name" value="OmpA-like_sf"/>
</dbReference>
<dbReference type="EMBL" id="FO203503">
    <property type="protein sequence ID" value="CCK81317.1"/>
    <property type="molecule type" value="Genomic_DNA"/>
</dbReference>
<dbReference type="PANTHER" id="PTHR30441:SF8">
    <property type="entry name" value="DUF748 DOMAIN-CONTAINING PROTEIN"/>
    <property type="match status" value="1"/>
</dbReference>
<accession>K0NQV8</accession>
<dbReference type="InterPro" id="IPR008023">
    <property type="entry name" value="DUF748"/>
</dbReference>
<dbReference type="PANTHER" id="PTHR30441">
    <property type="entry name" value="DUF748 DOMAIN-CONTAINING PROTEIN"/>
    <property type="match status" value="1"/>
</dbReference>
<dbReference type="AlphaFoldDB" id="K0NQV8"/>
<dbReference type="STRING" id="651182.TOL2_C31590"/>
<feature type="transmembrane region" description="Helical" evidence="2">
    <location>
        <begin position="12"/>
        <end position="33"/>
    </location>
</feature>